<dbReference type="Proteomes" id="UP000887013">
    <property type="component" value="Unassembled WGS sequence"/>
</dbReference>
<protein>
    <submittedName>
        <fullName evidence="2">Uncharacterized protein</fullName>
    </submittedName>
</protein>
<accession>A0A8X6QSW0</accession>
<reference evidence="2" key="1">
    <citation type="submission" date="2020-08" db="EMBL/GenBank/DDBJ databases">
        <title>Multicomponent nature underlies the extraordinary mechanical properties of spider dragline silk.</title>
        <authorList>
            <person name="Kono N."/>
            <person name="Nakamura H."/>
            <person name="Mori M."/>
            <person name="Yoshida Y."/>
            <person name="Ohtoshi R."/>
            <person name="Malay A.D."/>
            <person name="Moran D.A.P."/>
            <person name="Tomita M."/>
            <person name="Numata K."/>
            <person name="Arakawa K."/>
        </authorList>
    </citation>
    <scope>NUCLEOTIDE SEQUENCE</scope>
</reference>
<comment type="caution">
    <text evidence="2">The sequence shown here is derived from an EMBL/GenBank/DDBJ whole genome shotgun (WGS) entry which is preliminary data.</text>
</comment>
<gene>
    <name evidence="2" type="ORF">NPIL_389101</name>
</gene>
<organism evidence="2 3">
    <name type="scientific">Nephila pilipes</name>
    <name type="common">Giant wood spider</name>
    <name type="synonym">Nephila maculata</name>
    <dbReference type="NCBI Taxonomy" id="299642"/>
    <lineage>
        <taxon>Eukaryota</taxon>
        <taxon>Metazoa</taxon>
        <taxon>Ecdysozoa</taxon>
        <taxon>Arthropoda</taxon>
        <taxon>Chelicerata</taxon>
        <taxon>Arachnida</taxon>
        <taxon>Araneae</taxon>
        <taxon>Araneomorphae</taxon>
        <taxon>Entelegynae</taxon>
        <taxon>Araneoidea</taxon>
        <taxon>Nephilidae</taxon>
        <taxon>Nephila</taxon>
    </lineage>
</organism>
<evidence type="ECO:0000313" key="2">
    <source>
        <dbReference type="EMBL" id="GFU41804.1"/>
    </source>
</evidence>
<feature type="non-terminal residue" evidence="2">
    <location>
        <position position="1"/>
    </location>
</feature>
<feature type="non-terminal residue" evidence="2">
    <location>
        <position position="110"/>
    </location>
</feature>
<dbReference type="EMBL" id="BMAW01035919">
    <property type="protein sequence ID" value="GFU41804.1"/>
    <property type="molecule type" value="Genomic_DNA"/>
</dbReference>
<keyword evidence="3" id="KW-1185">Reference proteome</keyword>
<feature type="compositionally biased region" description="Basic and acidic residues" evidence="1">
    <location>
        <begin position="86"/>
        <end position="110"/>
    </location>
</feature>
<sequence length="110" mass="12774">DNALGLLVNGHRFDLDVLDVDPLLNRINEWDYPIFDLKEQAKDLILSQEIFVVLCSPLKAMQEMLCTYQKDRIRNRYIPDIMRSQPEVHDSDSGKNTDKLTKAKPELQSE</sequence>
<feature type="region of interest" description="Disordered" evidence="1">
    <location>
        <begin position="82"/>
        <end position="110"/>
    </location>
</feature>
<dbReference type="AlphaFoldDB" id="A0A8X6QSW0"/>
<name>A0A8X6QSW0_NEPPI</name>
<evidence type="ECO:0000313" key="3">
    <source>
        <dbReference type="Proteomes" id="UP000887013"/>
    </source>
</evidence>
<dbReference type="OrthoDB" id="10533705at2759"/>
<evidence type="ECO:0000256" key="1">
    <source>
        <dbReference type="SAM" id="MobiDB-lite"/>
    </source>
</evidence>
<proteinExistence type="predicted"/>